<keyword evidence="4" id="KW-0460">Magnesium</keyword>
<gene>
    <name evidence="5" type="ORF">MSAN_01848000</name>
</gene>
<dbReference type="SUPFAM" id="SSF52540">
    <property type="entry name" value="P-loop containing nucleoside triphosphate hydrolases"/>
    <property type="match status" value="1"/>
</dbReference>
<dbReference type="InterPro" id="IPR027417">
    <property type="entry name" value="P-loop_NTPase"/>
</dbReference>
<sequence length="129" mass="14097">MAGFFASWFQWLSRKNRCGSLPANIETFSAIVGLQASGKTSFVNVIGSGQWSEDVVPTVGFIFKKVRKGNVTLKIWDVAGTVPETLEPPHNKPRAERYCHGADAIVFILDSADASPCPYLDDHIVDTLA</sequence>
<proteinExistence type="predicted"/>
<dbReference type="Gene3D" id="3.40.50.300">
    <property type="entry name" value="P-loop containing nucleotide triphosphate hydrolases"/>
    <property type="match status" value="1"/>
</dbReference>
<dbReference type="InterPro" id="IPR006689">
    <property type="entry name" value="Small_GTPase_ARF/SAR"/>
</dbReference>
<dbReference type="OrthoDB" id="2011769at2759"/>
<dbReference type="EMBL" id="JACAZH010000019">
    <property type="protein sequence ID" value="KAF7346211.1"/>
    <property type="molecule type" value="Genomic_DNA"/>
</dbReference>
<feature type="binding site" evidence="4">
    <location>
        <position position="40"/>
    </location>
    <ligand>
        <name>Mg(2+)</name>
        <dbReference type="ChEBI" id="CHEBI:18420"/>
    </ligand>
</feature>
<evidence type="ECO:0000256" key="1">
    <source>
        <dbReference type="ARBA" id="ARBA00022741"/>
    </source>
</evidence>
<dbReference type="GO" id="GO:0003924">
    <property type="term" value="F:GTPase activity"/>
    <property type="evidence" value="ECO:0007669"/>
    <property type="project" value="InterPro"/>
</dbReference>
<keyword evidence="2 3" id="KW-0342">GTP-binding</keyword>
<keyword evidence="6" id="KW-1185">Reference proteome</keyword>
<accession>A0A8H7CS76</accession>
<feature type="binding site" evidence="3">
    <location>
        <position position="80"/>
    </location>
    <ligand>
        <name>GTP</name>
        <dbReference type="ChEBI" id="CHEBI:37565"/>
    </ligand>
</feature>
<reference evidence="5" key="1">
    <citation type="submission" date="2020-05" db="EMBL/GenBank/DDBJ databases">
        <title>Mycena genomes resolve the evolution of fungal bioluminescence.</title>
        <authorList>
            <person name="Tsai I.J."/>
        </authorList>
    </citation>
    <scope>NUCLEOTIDE SEQUENCE</scope>
    <source>
        <strain evidence="5">160909Yilan</strain>
    </source>
</reference>
<evidence type="ECO:0000256" key="3">
    <source>
        <dbReference type="PIRSR" id="PIRSR606689-1"/>
    </source>
</evidence>
<dbReference type="AlphaFoldDB" id="A0A8H7CS76"/>
<evidence type="ECO:0000313" key="5">
    <source>
        <dbReference type="EMBL" id="KAF7346211.1"/>
    </source>
</evidence>
<dbReference type="GO" id="GO:0098852">
    <property type="term" value="C:lytic vacuole membrane"/>
    <property type="evidence" value="ECO:0007669"/>
    <property type="project" value="TreeGrafter"/>
</dbReference>
<keyword evidence="1 3" id="KW-0547">Nucleotide-binding</keyword>
<dbReference type="GO" id="GO:0005525">
    <property type="term" value="F:GTP binding"/>
    <property type="evidence" value="ECO:0007669"/>
    <property type="project" value="UniProtKB-KW"/>
</dbReference>
<organism evidence="5 6">
    <name type="scientific">Mycena sanguinolenta</name>
    <dbReference type="NCBI Taxonomy" id="230812"/>
    <lineage>
        <taxon>Eukaryota</taxon>
        <taxon>Fungi</taxon>
        <taxon>Dikarya</taxon>
        <taxon>Basidiomycota</taxon>
        <taxon>Agaricomycotina</taxon>
        <taxon>Agaricomycetes</taxon>
        <taxon>Agaricomycetidae</taxon>
        <taxon>Agaricales</taxon>
        <taxon>Marasmiineae</taxon>
        <taxon>Mycenaceae</taxon>
        <taxon>Mycena</taxon>
    </lineage>
</organism>
<protein>
    <submittedName>
        <fullName evidence="5">Uncharacterized protein</fullName>
    </submittedName>
</protein>
<evidence type="ECO:0000313" key="6">
    <source>
        <dbReference type="Proteomes" id="UP000623467"/>
    </source>
</evidence>
<dbReference type="Proteomes" id="UP000623467">
    <property type="component" value="Unassembled WGS sequence"/>
</dbReference>
<dbReference type="GO" id="GO:0046872">
    <property type="term" value="F:metal ion binding"/>
    <property type="evidence" value="ECO:0007669"/>
    <property type="project" value="UniProtKB-KW"/>
</dbReference>
<feature type="binding site" evidence="4">
    <location>
        <position position="58"/>
    </location>
    <ligand>
        <name>Mg(2+)</name>
        <dbReference type="ChEBI" id="CHEBI:18420"/>
    </ligand>
</feature>
<dbReference type="Pfam" id="PF00025">
    <property type="entry name" value="Arf"/>
    <property type="match status" value="1"/>
</dbReference>
<name>A0A8H7CS76_9AGAR</name>
<dbReference type="PANTHER" id="PTHR45732">
    <property type="entry name" value="ADP-RIBOSYLATION FACTOR-LIKE PROTEIN 8"/>
    <property type="match status" value="1"/>
</dbReference>
<evidence type="ECO:0000256" key="2">
    <source>
        <dbReference type="ARBA" id="ARBA00023134"/>
    </source>
</evidence>
<comment type="caution">
    <text evidence="5">The sequence shown here is derived from an EMBL/GenBank/DDBJ whole genome shotgun (WGS) entry which is preliminary data.</text>
</comment>
<evidence type="ECO:0000256" key="4">
    <source>
        <dbReference type="PIRSR" id="PIRSR606689-2"/>
    </source>
</evidence>
<dbReference type="PANTHER" id="PTHR45732:SF7">
    <property type="entry name" value="ADP-RIBOSYLATION FACTOR-LIKE PROTEIN 8"/>
    <property type="match status" value="1"/>
</dbReference>
<feature type="binding site" evidence="3">
    <location>
        <begin position="33"/>
        <end position="40"/>
    </location>
    <ligand>
        <name>GTP</name>
        <dbReference type="ChEBI" id="CHEBI:37565"/>
    </ligand>
</feature>
<keyword evidence="4" id="KW-0479">Metal-binding</keyword>